<organism evidence="3 4">
    <name type="scientific">Rubripirellula lacrimiformis</name>
    <dbReference type="NCBI Taxonomy" id="1930273"/>
    <lineage>
        <taxon>Bacteria</taxon>
        <taxon>Pseudomonadati</taxon>
        <taxon>Planctomycetota</taxon>
        <taxon>Planctomycetia</taxon>
        <taxon>Pirellulales</taxon>
        <taxon>Pirellulaceae</taxon>
        <taxon>Rubripirellula</taxon>
    </lineage>
</organism>
<sequence length="546" mass="60682">MNPLISILRAAHCRSTHHFFAIDALPMVQTDAGRRLVQVLLRHHDRYLTGAKDPDTRFRDFQNHVVHVTDGYWGGAPRVAHAWYDRMQRYLRTNRPGDAAHAAGVLSHYFTDPMMPLHTQQCEREKVLHRPIEWSVTKSYDAILKTWRDDQMRIVFDLSDRVGWLGEAILHGARYANRSYFPLLDTYDLERGRVDPPAGLNLVARRSLAELFGLAITGWARVLERAAGDAEAATGKPIASASLTVGAALASIRVPMRWWIRRIEHRREQECVTRLIREFQRSGTLQENLPAEVDIVHRVVAVHRHEMSWQQQRRRAQLASQSTVVEVQTPAPQAEDRPATAEVSAGAAPEIQAVSQSDSETGSPSSAADDRPATIPFTRPVTANPFATPAHPMPRCRLSRPSPLVDAPSIGPKTAQRFASIDVETVGQFLDQSAAQMAESLLTYWITTDTVTQWQWQAKLMCEIPGLLARDCQLLAGSQYNSAATVAVCDPHALHQEVSAFAATASGRRCLRGAEPPPLADVQQWIDNAARATQAAMAPSAMRRAA</sequence>
<reference evidence="3 4" key="1">
    <citation type="submission" date="2019-02" db="EMBL/GenBank/DDBJ databases">
        <title>Deep-cultivation of Planctomycetes and their phenomic and genomic characterization uncovers novel biology.</title>
        <authorList>
            <person name="Wiegand S."/>
            <person name="Jogler M."/>
            <person name="Boedeker C."/>
            <person name="Pinto D."/>
            <person name="Vollmers J."/>
            <person name="Rivas-Marin E."/>
            <person name="Kohn T."/>
            <person name="Peeters S.H."/>
            <person name="Heuer A."/>
            <person name="Rast P."/>
            <person name="Oberbeckmann S."/>
            <person name="Bunk B."/>
            <person name="Jeske O."/>
            <person name="Meyerdierks A."/>
            <person name="Storesund J.E."/>
            <person name="Kallscheuer N."/>
            <person name="Luecker S."/>
            <person name="Lage O.M."/>
            <person name="Pohl T."/>
            <person name="Merkel B.J."/>
            <person name="Hornburger P."/>
            <person name="Mueller R.-W."/>
            <person name="Bruemmer F."/>
            <person name="Labrenz M."/>
            <person name="Spormann A.M."/>
            <person name="Op den Camp H."/>
            <person name="Overmann J."/>
            <person name="Amann R."/>
            <person name="Jetten M.S.M."/>
            <person name="Mascher T."/>
            <person name="Medema M.H."/>
            <person name="Devos D.P."/>
            <person name="Kaster A.-K."/>
            <person name="Ovreas L."/>
            <person name="Rohde M."/>
            <person name="Galperin M.Y."/>
            <person name="Jogler C."/>
        </authorList>
    </citation>
    <scope>NUCLEOTIDE SEQUENCE [LARGE SCALE GENOMIC DNA]</scope>
    <source>
        <strain evidence="3 4">K22_7</strain>
    </source>
</reference>
<dbReference type="Gene3D" id="1.10.575.10">
    <property type="entry name" value="P1 Nuclease"/>
    <property type="match status" value="1"/>
</dbReference>
<dbReference type="OrthoDB" id="268732at2"/>
<dbReference type="InterPro" id="IPR025567">
    <property type="entry name" value="DUF4332"/>
</dbReference>
<evidence type="ECO:0000313" key="3">
    <source>
        <dbReference type="EMBL" id="QDT07912.1"/>
    </source>
</evidence>
<accession>A0A517NLA6</accession>
<gene>
    <name evidence="3" type="ORF">K227x_63410</name>
</gene>
<evidence type="ECO:0000313" key="4">
    <source>
        <dbReference type="Proteomes" id="UP000318538"/>
    </source>
</evidence>
<dbReference type="KEGG" id="rlc:K227x_63410"/>
<protein>
    <recommendedName>
        <fullName evidence="2">DUF4332 domain-containing protein</fullName>
    </recommendedName>
</protein>
<feature type="region of interest" description="Disordered" evidence="1">
    <location>
        <begin position="320"/>
        <end position="407"/>
    </location>
</feature>
<dbReference type="CDD" id="cd10981">
    <property type="entry name" value="ZnPC_S1P1"/>
    <property type="match status" value="1"/>
</dbReference>
<dbReference type="AlphaFoldDB" id="A0A517NLA6"/>
<keyword evidence="4" id="KW-1185">Reference proteome</keyword>
<dbReference type="Proteomes" id="UP000318538">
    <property type="component" value="Chromosome"/>
</dbReference>
<feature type="domain" description="DUF4332" evidence="2">
    <location>
        <begin position="408"/>
        <end position="530"/>
    </location>
</feature>
<proteinExistence type="predicted"/>
<dbReference type="SUPFAM" id="SSF48537">
    <property type="entry name" value="Phospholipase C/P1 nuclease"/>
    <property type="match status" value="1"/>
</dbReference>
<dbReference type="Pfam" id="PF14229">
    <property type="entry name" value="DUF4332"/>
    <property type="match status" value="1"/>
</dbReference>
<name>A0A517NLA6_9BACT</name>
<dbReference type="GO" id="GO:0016788">
    <property type="term" value="F:hydrolase activity, acting on ester bonds"/>
    <property type="evidence" value="ECO:0007669"/>
    <property type="project" value="InterPro"/>
</dbReference>
<dbReference type="EMBL" id="CP036525">
    <property type="protein sequence ID" value="QDT07912.1"/>
    <property type="molecule type" value="Genomic_DNA"/>
</dbReference>
<evidence type="ECO:0000256" key="1">
    <source>
        <dbReference type="SAM" id="MobiDB-lite"/>
    </source>
</evidence>
<evidence type="ECO:0000259" key="2">
    <source>
        <dbReference type="Pfam" id="PF14229"/>
    </source>
</evidence>
<dbReference type="InterPro" id="IPR008947">
    <property type="entry name" value="PLipase_C/P1_nuclease_dom_sf"/>
</dbReference>
<feature type="compositionally biased region" description="Polar residues" evidence="1">
    <location>
        <begin position="353"/>
        <end position="366"/>
    </location>
</feature>